<feature type="domain" description="CheC-like protein" evidence="9">
    <location>
        <begin position="37"/>
        <end position="72"/>
    </location>
</feature>
<name>A0A1Z5HTU8_9FIRM</name>
<proteinExistence type="inferred from homology"/>
<keyword evidence="5" id="KW-0283">Flagellar rotation</keyword>
<comment type="similarity">
    <text evidence="2">Belongs to the FliN/MopA/SpaO family.</text>
</comment>
<dbReference type="GO" id="GO:0003774">
    <property type="term" value="F:cytoskeletal motor activity"/>
    <property type="evidence" value="ECO:0007669"/>
    <property type="project" value="InterPro"/>
</dbReference>
<dbReference type="Proteomes" id="UP000197032">
    <property type="component" value="Unassembled WGS sequence"/>
</dbReference>
<dbReference type="InterPro" id="IPR028976">
    <property type="entry name" value="CheC-like_sf"/>
</dbReference>
<dbReference type="GO" id="GO:0006935">
    <property type="term" value="P:chemotaxis"/>
    <property type="evidence" value="ECO:0007669"/>
    <property type="project" value="UniProtKB-KW"/>
</dbReference>
<dbReference type="Gene3D" id="2.30.330.10">
    <property type="entry name" value="SpoA-like"/>
    <property type="match status" value="1"/>
</dbReference>
<dbReference type="GO" id="GO:0071973">
    <property type="term" value="P:bacterial-type flagellum-dependent cell motility"/>
    <property type="evidence" value="ECO:0007669"/>
    <property type="project" value="InterPro"/>
</dbReference>
<evidence type="ECO:0000256" key="1">
    <source>
        <dbReference type="ARBA" id="ARBA00004413"/>
    </source>
</evidence>
<comment type="caution">
    <text evidence="10">The sequence shown here is derived from an EMBL/GenBank/DDBJ whole genome shotgun (WGS) entry which is preliminary data.</text>
</comment>
<evidence type="ECO:0000313" key="10">
    <source>
        <dbReference type="EMBL" id="GAW92952.1"/>
    </source>
</evidence>
<evidence type="ECO:0000256" key="6">
    <source>
        <dbReference type="ARBA" id="ARBA00023136"/>
    </source>
</evidence>
<keyword evidence="4" id="KW-0145">Chemotaxis</keyword>
<dbReference type="PANTHER" id="PTHR43484:SF1">
    <property type="entry name" value="FLAGELLAR MOTOR SWITCH PROTEIN FLIN"/>
    <property type="match status" value="1"/>
</dbReference>
<dbReference type="GO" id="GO:0009425">
    <property type="term" value="C:bacterial-type flagellum basal body"/>
    <property type="evidence" value="ECO:0007669"/>
    <property type="project" value="InterPro"/>
</dbReference>
<dbReference type="Pfam" id="PF04509">
    <property type="entry name" value="CheC"/>
    <property type="match status" value="2"/>
</dbReference>
<keyword evidence="11" id="KW-1185">Reference proteome</keyword>
<dbReference type="SUPFAM" id="SSF103039">
    <property type="entry name" value="CheC-like"/>
    <property type="match status" value="1"/>
</dbReference>
<dbReference type="PANTHER" id="PTHR43484">
    <property type="match status" value="1"/>
</dbReference>
<feature type="domain" description="CheC-like protein" evidence="9">
    <location>
        <begin position="133"/>
        <end position="168"/>
    </location>
</feature>
<dbReference type="RefSeq" id="WP_088554196.1">
    <property type="nucleotide sequence ID" value="NZ_BDGJ01000111.1"/>
</dbReference>
<dbReference type="Pfam" id="PF01052">
    <property type="entry name" value="FliMN_C"/>
    <property type="match status" value="1"/>
</dbReference>
<dbReference type="InterPro" id="IPR007597">
    <property type="entry name" value="CheC"/>
</dbReference>
<evidence type="ECO:0000256" key="7">
    <source>
        <dbReference type="SAM" id="MobiDB-lite"/>
    </source>
</evidence>
<evidence type="ECO:0000259" key="9">
    <source>
        <dbReference type="Pfam" id="PF04509"/>
    </source>
</evidence>
<dbReference type="NCBIfam" id="TIGR02480">
    <property type="entry name" value="fliN"/>
    <property type="match status" value="1"/>
</dbReference>
<evidence type="ECO:0000256" key="5">
    <source>
        <dbReference type="ARBA" id="ARBA00022779"/>
    </source>
</evidence>
<comment type="subcellular location">
    <subcellularLocation>
        <location evidence="1">Cell membrane</location>
        <topology evidence="1">Peripheral membrane protein</topology>
        <orientation evidence="1">Cytoplasmic side</orientation>
    </subcellularLocation>
</comment>
<evidence type="ECO:0000256" key="3">
    <source>
        <dbReference type="ARBA" id="ARBA00022475"/>
    </source>
</evidence>
<accession>A0A1Z5HTU8</accession>
<evidence type="ECO:0000256" key="2">
    <source>
        <dbReference type="ARBA" id="ARBA00009226"/>
    </source>
</evidence>
<dbReference type="NCBIfam" id="NF005995">
    <property type="entry name" value="PRK08119.1"/>
    <property type="match status" value="1"/>
</dbReference>
<gene>
    <name evidence="10" type="ORF">KKC1_20970</name>
</gene>
<feature type="region of interest" description="Disordered" evidence="7">
    <location>
        <begin position="233"/>
        <end position="261"/>
    </location>
</feature>
<dbReference type="InterPro" id="IPR051469">
    <property type="entry name" value="FliN/MopA/SpaO"/>
</dbReference>
<dbReference type="SUPFAM" id="SSF101801">
    <property type="entry name" value="Surface presentation of antigens (SPOA)"/>
    <property type="match status" value="1"/>
</dbReference>
<dbReference type="PRINTS" id="PR00956">
    <property type="entry name" value="FLGMOTORFLIN"/>
</dbReference>
<reference evidence="11" key="1">
    <citation type="journal article" date="2017" name="Appl. Environ. Microbiol.">
        <title>Genomic Analysis of Calderihabitans maritimus KKC1, a Thermophilic, Hydrogenogenic, Carboxydotrophic Bacterium Isolated from Marine Sediment.</title>
        <authorList>
            <person name="Omae K."/>
            <person name="Yoneda Y."/>
            <person name="Fukuyama Y."/>
            <person name="Yoshida T."/>
            <person name="Sako Y."/>
        </authorList>
    </citation>
    <scope>NUCLEOTIDE SEQUENCE [LARGE SCALE GENOMIC DNA]</scope>
    <source>
        <strain evidence="11">KKC1</strain>
    </source>
</reference>
<evidence type="ECO:0000313" key="11">
    <source>
        <dbReference type="Proteomes" id="UP000197032"/>
    </source>
</evidence>
<dbReference type="EMBL" id="BDGJ01000111">
    <property type="protein sequence ID" value="GAW92952.1"/>
    <property type="molecule type" value="Genomic_DNA"/>
</dbReference>
<evidence type="ECO:0000256" key="4">
    <source>
        <dbReference type="ARBA" id="ARBA00022500"/>
    </source>
</evidence>
<dbReference type="GO" id="GO:0016787">
    <property type="term" value="F:hydrolase activity"/>
    <property type="evidence" value="ECO:0007669"/>
    <property type="project" value="InterPro"/>
</dbReference>
<protein>
    <submittedName>
        <fullName evidence="10">CheC, inhibitor of MCP methylation / FliN fusion protein</fullName>
    </submittedName>
</protein>
<feature type="domain" description="Flagellar motor switch protein FliN-like C-terminal" evidence="8">
    <location>
        <begin position="269"/>
        <end position="339"/>
    </location>
</feature>
<dbReference type="Gene3D" id="3.40.1550.10">
    <property type="entry name" value="CheC-like"/>
    <property type="match status" value="1"/>
</dbReference>
<dbReference type="InterPro" id="IPR036429">
    <property type="entry name" value="SpoA-like_sf"/>
</dbReference>
<dbReference type="InterPro" id="IPR012826">
    <property type="entry name" value="FliN"/>
</dbReference>
<sequence length="353" mass="38223">MSNSFLSQEEIDALLKQTQEGEKKSEDALATELTDREKDALGEIGNISMGSAATALSQLINQKVTITTPKVIVTTLEELLASFEVPYVVVEVQFTEGIQGSNLLIIKVSDAAVIADLMMGGDGKIEREELSDLELSALGEAMNQMIGSAATSMSSMLHNSIKITPPNVTQVSLDEDAYQPYLDKEAQVAVVYFKMVVGDLVNSEIMQVIPIDIAKKEAEMLLSLSFLEQDKDEPAEAVYSSSPNQPLPEPTGGPGDKDTAEAGTRNIDLILDVPLQISVVLGKTKKQIKEVLNLTSGSIVELEKLADEPVDILVNGTLIAQGEVVVVNENFGVKITNIIDPVERINNLRRREL</sequence>
<keyword evidence="6" id="KW-0472">Membrane</keyword>
<dbReference type="CDD" id="cd17907">
    <property type="entry name" value="FliY_FliN-Y"/>
    <property type="match status" value="1"/>
</dbReference>
<dbReference type="AlphaFoldDB" id="A0A1Z5HTU8"/>
<dbReference type="InterPro" id="IPR001543">
    <property type="entry name" value="FliN-like_C"/>
</dbReference>
<keyword evidence="3" id="KW-1003">Cell membrane</keyword>
<organism evidence="10 11">
    <name type="scientific">Calderihabitans maritimus</name>
    <dbReference type="NCBI Taxonomy" id="1246530"/>
    <lineage>
        <taxon>Bacteria</taxon>
        <taxon>Bacillati</taxon>
        <taxon>Bacillota</taxon>
        <taxon>Clostridia</taxon>
        <taxon>Neomoorellales</taxon>
        <taxon>Calderihabitantaceae</taxon>
        <taxon>Calderihabitans</taxon>
    </lineage>
</organism>
<dbReference type="GO" id="GO:0005886">
    <property type="term" value="C:plasma membrane"/>
    <property type="evidence" value="ECO:0007669"/>
    <property type="project" value="UniProtKB-SubCell"/>
</dbReference>
<dbReference type="InterPro" id="IPR001172">
    <property type="entry name" value="FliN_T3SS_HrcQb"/>
</dbReference>
<evidence type="ECO:0000259" key="8">
    <source>
        <dbReference type="Pfam" id="PF01052"/>
    </source>
</evidence>
<dbReference type="OrthoDB" id="9773459at2"/>